<proteinExistence type="predicted"/>
<keyword evidence="2" id="KW-1185">Reference proteome</keyword>
<reference evidence="1 2" key="1">
    <citation type="submission" date="2022-10" db="EMBL/GenBank/DDBJ databases">
        <title>Draft genome assembly of moderately radiation resistant bacterium Metabacillus halosaccharovorans.</title>
        <authorList>
            <person name="Pal S."/>
            <person name="Gopinathan A."/>
        </authorList>
    </citation>
    <scope>NUCLEOTIDE SEQUENCE [LARGE SCALE GENOMIC DNA]</scope>
    <source>
        <strain evidence="1 2">VITHBRA001</strain>
    </source>
</reference>
<comment type="caution">
    <text evidence="1">The sequence shown here is derived from an EMBL/GenBank/DDBJ whole genome shotgun (WGS) entry which is preliminary data.</text>
</comment>
<dbReference type="Proteomes" id="UP001526147">
    <property type="component" value="Unassembled WGS sequence"/>
</dbReference>
<name>A0ABT3DFB2_9BACI</name>
<sequence>MAYDEFLNVGRGRFTMGAFDDFSSTKLSHDRYDVYVNQDYVGQKYLLTAQESVQDIDDFLKNEGISNFQSVVDGDHYHIKAIENEHKVADVLKVYLQNR</sequence>
<protein>
    <recommendedName>
        <fullName evidence="3">Alpha/beta hydrolase</fullName>
    </recommendedName>
</protein>
<gene>
    <name evidence="1" type="ORF">OIH86_08805</name>
</gene>
<evidence type="ECO:0000313" key="2">
    <source>
        <dbReference type="Proteomes" id="UP001526147"/>
    </source>
</evidence>
<evidence type="ECO:0000313" key="1">
    <source>
        <dbReference type="EMBL" id="MCV9885753.1"/>
    </source>
</evidence>
<accession>A0ABT3DFB2</accession>
<organism evidence="1 2">
    <name type="scientific">Metabacillus halosaccharovorans</name>
    <dbReference type="NCBI Taxonomy" id="930124"/>
    <lineage>
        <taxon>Bacteria</taxon>
        <taxon>Bacillati</taxon>
        <taxon>Bacillota</taxon>
        <taxon>Bacilli</taxon>
        <taxon>Bacillales</taxon>
        <taxon>Bacillaceae</taxon>
        <taxon>Metabacillus</taxon>
    </lineage>
</organism>
<evidence type="ECO:0008006" key="3">
    <source>
        <dbReference type="Google" id="ProtNLM"/>
    </source>
</evidence>
<dbReference type="EMBL" id="JAOYEY010000033">
    <property type="protein sequence ID" value="MCV9885753.1"/>
    <property type="molecule type" value="Genomic_DNA"/>
</dbReference>
<dbReference type="RefSeq" id="WP_245823437.1">
    <property type="nucleotide sequence ID" value="NZ_CP162630.1"/>
</dbReference>